<protein>
    <submittedName>
        <fullName evidence="1">Uncharacterized protein</fullName>
    </submittedName>
</protein>
<gene>
    <name evidence="1" type="ORF">UFOVP405_21</name>
</gene>
<proteinExistence type="predicted"/>
<organism evidence="1">
    <name type="scientific">uncultured Caudovirales phage</name>
    <dbReference type="NCBI Taxonomy" id="2100421"/>
    <lineage>
        <taxon>Viruses</taxon>
        <taxon>Duplodnaviria</taxon>
        <taxon>Heunggongvirae</taxon>
        <taxon>Uroviricota</taxon>
        <taxon>Caudoviricetes</taxon>
        <taxon>Peduoviridae</taxon>
        <taxon>Maltschvirus</taxon>
        <taxon>Maltschvirus maltsch</taxon>
    </lineage>
</organism>
<evidence type="ECO:0000313" key="1">
    <source>
        <dbReference type="EMBL" id="CAB4140169.1"/>
    </source>
</evidence>
<name>A0A6J5M8Q0_9CAUD</name>
<dbReference type="EMBL" id="LR796378">
    <property type="protein sequence ID" value="CAB4140169.1"/>
    <property type="molecule type" value="Genomic_DNA"/>
</dbReference>
<sequence length="85" mass="10075">MPNASSTLMTIFRESNEPLTMHELLPLAESLKKNEISMALCYLLKQGYLSREKVERRGTRGRKEIWCYQFHADRQREQSNEQNEN</sequence>
<accession>A0A6J5M8Q0</accession>
<reference evidence="1" key="1">
    <citation type="submission" date="2020-04" db="EMBL/GenBank/DDBJ databases">
        <authorList>
            <person name="Chiriac C."/>
            <person name="Salcher M."/>
            <person name="Ghai R."/>
            <person name="Kavagutti S V."/>
        </authorList>
    </citation>
    <scope>NUCLEOTIDE SEQUENCE</scope>
</reference>